<reference evidence="2 3" key="1">
    <citation type="journal article" date="2014" name="Agronomy (Basel)">
        <title>A Draft Genome Sequence for Ensete ventricosum, the Drought-Tolerant Tree Against Hunger.</title>
        <authorList>
            <person name="Harrison J."/>
            <person name="Moore K.A."/>
            <person name="Paszkiewicz K."/>
            <person name="Jones T."/>
            <person name="Grant M."/>
            <person name="Ambacheew D."/>
            <person name="Muzemil S."/>
            <person name="Studholme D.J."/>
        </authorList>
    </citation>
    <scope>NUCLEOTIDE SEQUENCE [LARGE SCALE GENOMIC DNA]</scope>
</reference>
<proteinExistence type="predicted"/>
<feature type="region of interest" description="Disordered" evidence="1">
    <location>
        <begin position="1"/>
        <end position="41"/>
    </location>
</feature>
<organism evidence="2 3">
    <name type="scientific">Ensete ventricosum</name>
    <name type="common">Abyssinian banana</name>
    <name type="synonym">Musa ensete</name>
    <dbReference type="NCBI Taxonomy" id="4639"/>
    <lineage>
        <taxon>Eukaryota</taxon>
        <taxon>Viridiplantae</taxon>
        <taxon>Streptophyta</taxon>
        <taxon>Embryophyta</taxon>
        <taxon>Tracheophyta</taxon>
        <taxon>Spermatophyta</taxon>
        <taxon>Magnoliopsida</taxon>
        <taxon>Liliopsida</taxon>
        <taxon>Zingiberales</taxon>
        <taxon>Musaceae</taxon>
        <taxon>Ensete</taxon>
    </lineage>
</organism>
<dbReference type="Proteomes" id="UP000287651">
    <property type="component" value="Unassembled WGS sequence"/>
</dbReference>
<dbReference type="EMBL" id="AMZH03000377">
    <property type="protein sequence ID" value="RRT84070.1"/>
    <property type="molecule type" value="Genomic_DNA"/>
</dbReference>
<protein>
    <submittedName>
        <fullName evidence="2">Uncharacterized protein</fullName>
    </submittedName>
</protein>
<evidence type="ECO:0000256" key="1">
    <source>
        <dbReference type="SAM" id="MobiDB-lite"/>
    </source>
</evidence>
<name>A0A427B6G3_ENSVE</name>
<evidence type="ECO:0000313" key="3">
    <source>
        <dbReference type="Proteomes" id="UP000287651"/>
    </source>
</evidence>
<comment type="caution">
    <text evidence="2">The sequence shown here is derived from an EMBL/GenBank/DDBJ whole genome shotgun (WGS) entry which is preliminary data.</text>
</comment>
<gene>
    <name evidence="2" type="ORF">B296_00015818</name>
</gene>
<sequence length="109" mass="12305">MGQRYRGSSFMQGPCPFESDGENECNDTRSSGVTLPRRSPDPCAQDYSKCLQCSSMVDLRWLKGGGVELPRWIRGVGVELRRYHLHENQGRGRFLDPIPPTLKLVIRGP</sequence>
<dbReference type="AlphaFoldDB" id="A0A427B6G3"/>
<accession>A0A427B6G3</accession>
<evidence type="ECO:0000313" key="2">
    <source>
        <dbReference type="EMBL" id="RRT84070.1"/>
    </source>
</evidence>